<organism evidence="1 2">
    <name type="scientific">Gnomoniopsis smithogilvyi</name>
    <dbReference type="NCBI Taxonomy" id="1191159"/>
    <lineage>
        <taxon>Eukaryota</taxon>
        <taxon>Fungi</taxon>
        <taxon>Dikarya</taxon>
        <taxon>Ascomycota</taxon>
        <taxon>Pezizomycotina</taxon>
        <taxon>Sordariomycetes</taxon>
        <taxon>Sordariomycetidae</taxon>
        <taxon>Diaporthales</taxon>
        <taxon>Gnomoniaceae</taxon>
        <taxon>Gnomoniopsis</taxon>
    </lineage>
</organism>
<dbReference type="AlphaFoldDB" id="A0A9W8YRA7"/>
<protein>
    <submittedName>
        <fullName evidence="1">Uncharacterized protein</fullName>
    </submittedName>
</protein>
<dbReference type="Proteomes" id="UP001140453">
    <property type="component" value="Unassembled WGS sequence"/>
</dbReference>
<evidence type="ECO:0000313" key="1">
    <source>
        <dbReference type="EMBL" id="KAJ4388768.1"/>
    </source>
</evidence>
<name>A0A9W8YRA7_9PEZI</name>
<accession>A0A9W8YRA7</accession>
<dbReference type="EMBL" id="JAPEVB010000004">
    <property type="protein sequence ID" value="KAJ4388768.1"/>
    <property type="molecule type" value="Genomic_DNA"/>
</dbReference>
<gene>
    <name evidence="1" type="ORF">N0V93_006228</name>
</gene>
<keyword evidence="2" id="KW-1185">Reference proteome</keyword>
<proteinExistence type="predicted"/>
<evidence type="ECO:0000313" key="2">
    <source>
        <dbReference type="Proteomes" id="UP001140453"/>
    </source>
</evidence>
<sequence length="120" mass="13739">MPRSRRHGSQGIIDRPENLNSANVVFQTGVLQDLLTPVKNTSNNRMMISNFGDQAHCAKNVALNAKWKIKKIQGHVRESGSVRKRRRQTRRVREIKVYEREGVVATYPVLGNKLHFSAFK</sequence>
<reference evidence="1" key="1">
    <citation type="submission" date="2022-10" db="EMBL/GenBank/DDBJ databases">
        <title>Tapping the CABI collections for fungal endophytes: first genome assemblies for Collariella, Neodidymelliopsis, Ascochyta clinopodiicola, Didymella pomorum, Didymosphaeria variabile, Neocosmospora piperis and Neocucurbitaria cava.</title>
        <authorList>
            <person name="Hill R."/>
        </authorList>
    </citation>
    <scope>NUCLEOTIDE SEQUENCE</scope>
    <source>
        <strain evidence="1">IMI 355082</strain>
    </source>
</reference>
<comment type="caution">
    <text evidence="1">The sequence shown here is derived from an EMBL/GenBank/DDBJ whole genome shotgun (WGS) entry which is preliminary data.</text>
</comment>